<accession>A0A7H0H629</accession>
<reference evidence="1 2" key="1">
    <citation type="submission" date="2020-08" db="EMBL/GenBank/DDBJ databases">
        <title>Genome sequence of Tessaracoccus defluvii JCM 17540T.</title>
        <authorList>
            <person name="Hyun D.-W."/>
            <person name="Bae J.-W."/>
        </authorList>
    </citation>
    <scope>NUCLEOTIDE SEQUENCE [LARGE SCALE GENOMIC DNA]</scope>
    <source>
        <strain evidence="1 2">JCM 17540</strain>
    </source>
</reference>
<dbReference type="Gene3D" id="2.60.120.260">
    <property type="entry name" value="Galactose-binding domain-like"/>
    <property type="match status" value="1"/>
</dbReference>
<dbReference type="KEGG" id="tdf:H9L22_00135"/>
<proteinExistence type="predicted"/>
<gene>
    <name evidence="1" type="ORF">H9L22_00135</name>
</gene>
<organism evidence="1 2">
    <name type="scientific">Tessaracoccus defluvii</name>
    <dbReference type="NCBI Taxonomy" id="1285901"/>
    <lineage>
        <taxon>Bacteria</taxon>
        <taxon>Bacillati</taxon>
        <taxon>Actinomycetota</taxon>
        <taxon>Actinomycetes</taxon>
        <taxon>Propionibacteriales</taxon>
        <taxon>Propionibacteriaceae</taxon>
        <taxon>Tessaracoccus</taxon>
    </lineage>
</organism>
<evidence type="ECO:0000313" key="1">
    <source>
        <dbReference type="EMBL" id="QNP55995.1"/>
    </source>
</evidence>
<dbReference type="AlphaFoldDB" id="A0A7H0H629"/>
<sequence>MVSSTGDALLVSPAPMMWDSTAAAGTEPSATSSGDSLIEVPVEAESIQRHTTVLTLTPEAEELTGADVTYPVFIDPSIGPSRLNYLVVRSNASSYYNNSAETLRVGYCGWSGCTPYYSARAYFSFNIATLKTWEGANPVIAKATLNLNQVHNGSAASSNVQVHQASAFNSSTAWPGPLGSLLETGGRAGVGGLQFTSANLANYVSASAKSGVINFGLRAPNESDKYGWKRFDNNPSLTVQYIFPAGTPTGLTLGNALACTGRTYARTKQPTFSATGREFNSNGPVPIDVQFQILRATSDTQVGALGTIRTQRGVNVSWTTGYTLADGDYRIRARTVTALTDGTSSTSPWTTPVPFTVDTTVPAIPDMKSFTHPIGRESVTADPVTVVGDHTGGTFTLSVPSDSRIAGYAYAFNSTTVPSTTGHTCLSAGQVTDATRGIIKASNGTATLTLPPGVTGTSTLTVKAIDEAGNSSAVTVPYTFTRSATETHYQEMETRGLTLPGDTAWTINSQPMLSGGSQLFAPNPTIGNRYSARFTVPTTGTWALQPQMVKANSYGKVQFEVDGQPVGITDDFTGVVDPIEVNLYVSSGVYNSPEHLPVPLDLTAGEHTLTLISSGQGVAGGGASFTLDPLRLIRQP</sequence>
<dbReference type="RefSeq" id="WP_187721115.1">
    <property type="nucleotide sequence ID" value="NZ_CP060789.1"/>
</dbReference>
<dbReference type="Proteomes" id="UP000516117">
    <property type="component" value="Chromosome"/>
</dbReference>
<dbReference type="EMBL" id="CP060789">
    <property type="protein sequence ID" value="QNP55995.1"/>
    <property type="molecule type" value="Genomic_DNA"/>
</dbReference>
<name>A0A7H0H629_9ACTN</name>
<keyword evidence="2" id="KW-1185">Reference proteome</keyword>
<evidence type="ECO:0000313" key="2">
    <source>
        <dbReference type="Proteomes" id="UP000516117"/>
    </source>
</evidence>
<protein>
    <submittedName>
        <fullName evidence="1">Uncharacterized protein</fullName>
    </submittedName>
</protein>